<feature type="compositionally biased region" description="Low complexity" evidence="1">
    <location>
        <begin position="473"/>
        <end position="501"/>
    </location>
</feature>
<feature type="region of interest" description="Disordered" evidence="1">
    <location>
        <begin position="417"/>
        <end position="437"/>
    </location>
</feature>
<feature type="region of interest" description="Disordered" evidence="1">
    <location>
        <begin position="111"/>
        <end position="145"/>
    </location>
</feature>
<keyword evidence="3" id="KW-1185">Reference proteome</keyword>
<evidence type="ECO:0000256" key="1">
    <source>
        <dbReference type="SAM" id="MobiDB-lite"/>
    </source>
</evidence>
<dbReference type="EMBL" id="CAJVPV010007640">
    <property type="protein sequence ID" value="CAG8621486.1"/>
    <property type="molecule type" value="Genomic_DNA"/>
</dbReference>
<evidence type="ECO:0000313" key="2">
    <source>
        <dbReference type="EMBL" id="CAG8621486.1"/>
    </source>
</evidence>
<comment type="caution">
    <text evidence="2">The sequence shown here is derived from an EMBL/GenBank/DDBJ whole genome shotgun (WGS) entry which is preliminary data.</text>
</comment>
<accession>A0A9N9GNF5</accession>
<dbReference type="OrthoDB" id="2419042at2759"/>
<dbReference type="Proteomes" id="UP000789342">
    <property type="component" value="Unassembled WGS sequence"/>
</dbReference>
<feature type="compositionally biased region" description="Polar residues" evidence="1">
    <location>
        <begin position="424"/>
        <end position="436"/>
    </location>
</feature>
<feature type="compositionally biased region" description="Basic and acidic residues" evidence="1">
    <location>
        <begin position="120"/>
        <end position="145"/>
    </location>
</feature>
<name>A0A9N9GNF5_9GLOM</name>
<feature type="region of interest" description="Disordered" evidence="1">
    <location>
        <begin position="345"/>
        <end position="384"/>
    </location>
</feature>
<protein>
    <submittedName>
        <fullName evidence="2">15681_t:CDS:1</fullName>
    </submittedName>
</protein>
<organism evidence="2 3">
    <name type="scientific">Acaulospora morrowiae</name>
    <dbReference type="NCBI Taxonomy" id="94023"/>
    <lineage>
        <taxon>Eukaryota</taxon>
        <taxon>Fungi</taxon>
        <taxon>Fungi incertae sedis</taxon>
        <taxon>Mucoromycota</taxon>
        <taxon>Glomeromycotina</taxon>
        <taxon>Glomeromycetes</taxon>
        <taxon>Diversisporales</taxon>
        <taxon>Acaulosporaceae</taxon>
        <taxon>Acaulospora</taxon>
    </lineage>
</organism>
<reference evidence="2" key="1">
    <citation type="submission" date="2021-06" db="EMBL/GenBank/DDBJ databases">
        <authorList>
            <person name="Kallberg Y."/>
            <person name="Tangrot J."/>
            <person name="Rosling A."/>
        </authorList>
    </citation>
    <scope>NUCLEOTIDE SEQUENCE</scope>
    <source>
        <strain evidence="2">CL551</strain>
    </source>
</reference>
<gene>
    <name evidence="2" type="ORF">AMORRO_LOCUS8683</name>
</gene>
<sequence length="522" mass="56867">MPLTISGAGSFSLFKGPSLTATSLISNKEPVGIPSLSASIANASSKGEKNSSSLMNSVVLTERRARSVDATMNRNRRGSNCSSRTSNKKPVWFKTFILRIQQTLFKFNNESGDQVEKDDDNFSHRTRSSDDIVRRDEKSNDMDNSRKEVELCDNTICAQTPRHKTKEPEVLRQVGRFTIVRESEDFDTIIFDQCHCLQKPCKYSSSGGTHPLLSPRLLPESPQTRYMNGAYQQQICLGSTDQYRPNNSLSPRLTSRSGPPGVHGYAFYSQPSPIASSSRYSLPCLYSSNNYNNNLTNIGIVNRLSSSYNTVPPASTVSKSKAMVTAANIATTSCRKVLPTSASSPNLMNIHNRAKNESVCNNNKRRPSSHVSGGGTASSTVRTKKSSIFNLQQEFPSNKRHNSAPVAPTPSPSFYISLPPKLSVSPQEPHTTISSHSGRKFEVELCSSSVTSSSNSFSSSEFASSSPASTISMISFASSPGTSSNSPTTTLSRQRSSTLSSKHGRKFEVTVLASDNDTTKEN</sequence>
<evidence type="ECO:0000313" key="3">
    <source>
        <dbReference type="Proteomes" id="UP000789342"/>
    </source>
</evidence>
<dbReference type="AlphaFoldDB" id="A0A9N9GNF5"/>
<proteinExistence type="predicted"/>
<feature type="region of interest" description="Disordered" evidence="1">
    <location>
        <begin position="473"/>
        <end position="522"/>
    </location>
</feature>